<evidence type="ECO:0000313" key="2">
    <source>
        <dbReference type="Proteomes" id="UP001219525"/>
    </source>
</evidence>
<accession>A0AAD7E1I8</accession>
<keyword evidence="2" id="KW-1185">Reference proteome</keyword>
<comment type="caution">
    <text evidence="1">The sequence shown here is derived from an EMBL/GenBank/DDBJ whole genome shotgun (WGS) entry which is preliminary data.</text>
</comment>
<gene>
    <name evidence="1" type="ORF">GGX14DRAFT_387906</name>
</gene>
<protein>
    <submittedName>
        <fullName evidence="1">Uncharacterized protein</fullName>
    </submittedName>
</protein>
<name>A0AAD7E1I8_9AGAR</name>
<reference evidence="1" key="1">
    <citation type="submission" date="2023-03" db="EMBL/GenBank/DDBJ databases">
        <title>Massive genome expansion in bonnet fungi (Mycena s.s.) driven by repeated elements and novel gene families across ecological guilds.</title>
        <authorList>
            <consortium name="Lawrence Berkeley National Laboratory"/>
            <person name="Harder C.B."/>
            <person name="Miyauchi S."/>
            <person name="Viragh M."/>
            <person name="Kuo A."/>
            <person name="Thoen E."/>
            <person name="Andreopoulos B."/>
            <person name="Lu D."/>
            <person name="Skrede I."/>
            <person name="Drula E."/>
            <person name="Henrissat B."/>
            <person name="Morin E."/>
            <person name="Kohler A."/>
            <person name="Barry K."/>
            <person name="LaButti K."/>
            <person name="Morin E."/>
            <person name="Salamov A."/>
            <person name="Lipzen A."/>
            <person name="Mereny Z."/>
            <person name="Hegedus B."/>
            <person name="Baldrian P."/>
            <person name="Stursova M."/>
            <person name="Weitz H."/>
            <person name="Taylor A."/>
            <person name="Grigoriev I.V."/>
            <person name="Nagy L.G."/>
            <person name="Martin F."/>
            <person name="Kauserud H."/>
        </authorList>
    </citation>
    <scope>NUCLEOTIDE SEQUENCE</scope>
    <source>
        <strain evidence="1">9144</strain>
    </source>
</reference>
<organism evidence="1 2">
    <name type="scientific">Mycena pura</name>
    <dbReference type="NCBI Taxonomy" id="153505"/>
    <lineage>
        <taxon>Eukaryota</taxon>
        <taxon>Fungi</taxon>
        <taxon>Dikarya</taxon>
        <taxon>Basidiomycota</taxon>
        <taxon>Agaricomycotina</taxon>
        <taxon>Agaricomycetes</taxon>
        <taxon>Agaricomycetidae</taxon>
        <taxon>Agaricales</taxon>
        <taxon>Marasmiineae</taxon>
        <taxon>Mycenaceae</taxon>
        <taxon>Mycena</taxon>
    </lineage>
</organism>
<dbReference type="EMBL" id="JARJCW010000006">
    <property type="protein sequence ID" value="KAJ7223596.1"/>
    <property type="molecule type" value="Genomic_DNA"/>
</dbReference>
<proteinExistence type="predicted"/>
<sequence length="328" mass="36105">MWYFSAQPKIRHHERSTCGDKLQKRREPLMKKRKQKANADKDIARNQPCAILSSQVNEPRDACAGRTVTYGAIGAAALGFCKNENAKIRVGNEKACSKGGRMRIYRRQMHKLSDRTGEGCYIPAVPSVLPAQGAVVRLAGRRGRAPGCRKAWVTGGETSVVRWARRLRMTRQAMATMARTTIKMQTKNIGLSEGREKRTIAVRRSPRTDYWDLAADGEADVGSGLVHVVIGFVHVVVVFVHVVMVDDTGARGNDTGARGSAGRKNYDSIEGKCFGTEGHREQGANGGEFAGDRSTDTFKFMSSCFESDDAFGVIWSKETPSRTFALVM</sequence>
<dbReference type="Proteomes" id="UP001219525">
    <property type="component" value="Unassembled WGS sequence"/>
</dbReference>
<dbReference type="AlphaFoldDB" id="A0AAD7E1I8"/>
<evidence type="ECO:0000313" key="1">
    <source>
        <dbReference type="EMBL" id="KAJ7223596.1"/>
    </source>
</evidence>